<name>A0A1D2QTE9_9GAMM</name>
<gene>
    <name evidence="1" type="ORF">AB835_01800</name>
</gene>
<reference evidence="1 2" key="1">
    <citation type="journal article" date="2016" name="Appl. Environ. Microbiol.">
        <title>Lack of Overt Genome Reduction in the Bryostatin-Producing Bryozoan Symbiont "Candidatus Endobugula sertula".</title>
        <authorList>
            <person name="Miller I.J."/>
            <person name="Vanee N."/>
            <person name="Fong S.S."/>
            <person name="Lim-Fong G.E."/>
            <person name="Kwan J.C."/>
        </authorList>
    </citation>
    <scope>NUCLEOTIDE SEQUENCE [LARGE SCALE GENOMIC DNA]</scope>
    <source>
        <strain evidence="1">AB1-4</strain>
    </source>
</reference>
<dbReference type="AlphaFoldDB" id="A0A1D2QTE9"/>
<dbReference type="STRING" id="62101.AB835_01800"/>
<evidence type="ECO:0000313" key="1">
    <source>
        <dbReference type="EMBL" id="ODS24810.1"/>
    </source>
</evidence>
<sequence length="212" mass="23502">MSKKQKFDIVFTGKTADGMPLGHVKQKAMELFKLDAEKINQLFQPKAVKLKKNLDQITAEKYQKILTHIGMVVQIKAQVSAKKSPENFLQTSNQQLSGMQSNMPPVAWEQWKLAEPGVRLSSSIKQNPLSIVDCQLTLAPQEGNIVNAAEKPVQAPVFKFPNVDNLSLSSVGEDLLYLDEKPVALKADIDISHLSVKALGGYLLQEREKSCC</sequence>
<accession>A0A1D2QTE9</accession>
<comment type="caution">
    <text evidence="1">The sequence shown here is derived from an EMBL/GenBank/DDBJ whole genome shotgun (WGS) entry which is preliminary data.</text>
</comment>
<organism evidence="1 2">
    <name type="scientific">Candidatus Endobugula sertula</name>
    <name type="common">Bugula neritina bacterial symbiont</name>
    <dbReference type="NCBI Taxonomy" id="62101"/>
    <lineage>
        <taxon>Bacteria</taxon>
        <taxon>Pseudomonadati</taxon>
        <taxon>Pseudomonadota</taxon>
        <taxon>Gammaproteobacteria</taxon>
        <taxon>Cellvibrionales</taxon>
        <taxon>Cellvibrionaceae</taxon>
        <taxon>Candidatus Endobugula</taxon>
    </lineage>
</organism>
<dbReference type="Proteomes" id="UP000242502">
    <property type="component" value="Unassembled WGS sequence"/>
</dbReference>
<protein>
    <submittedName>
        <fullName evidence="1">Uncharacterized protein</fullName>
    </submittedName>
</protein>
<proteinExistence type="predicted"/>
<dbReference type="EMBL" id="MDLC01000004">
    <property type="protein sequence ID" value="ODS24810.1"/>
    <property type="molecule type" value="Genomic_DNA"/>
</dbReference>
<evidence type="ECO:0000313" key="2">
    <source>
        <dbReference type="Proteomes" id="UP000242502"/>
    </source>
</evidence>